<dbReference type="PANTHER" id="PTHR30146:SF109">
    <property type="entry name" value="HTH-TYPE TRANSCRIPTIONAL REGULATOR GALS"/>
    <property type="match status" value="1"/>
</dbReference>
<evidence type="ECO:0000256" key="3">
    <source>
        <dbReference type="ARBA" id="ARBA00023163"/>
    </source>
</evidence>
<dbReference type="SUPFAM" id="SSF53822">
    <property type="entry name" value="Periplasmic binding protein-like I"/>
    <property type="match status" value="1"/>
</dbReference>
<feature type="domain" description="HTH lacI-type" evidence="4">
    <location>
        <begin position="2"/>
        <end position="56"/>
    </location>
</feature>
<dbReference type="Gene3D" id="1.10.260.40">
    <property type="entry name" value="lambda repressor-like DNA-binding domains"/>
    <property type="match status" value="1"/>
</dbReference>
<protein>
    <submittedName>
        <fullName evidence="5">LacI family transcriptional regulator</fullName>
    </submittedName>
</protein>
<dbReference type="EMBL" id="AJWZ01009676">
    <property type="protein sequence ID" value="EKC50609.1"/>
    <property type="molecule type" value="Genomic_DNA"/>
</dbReference>
<name>K1S577_9ZZZZ</name>
<dbReference type="InterPro" id="IPR028082">
    <property type="entry name" value="Peripla_BP_I"/>
</dbReference>
<comment type="caution">
    <text evidence="5">The sequence shown here is derived from an EMBL/GenBank/DDBJ whole genome shotgun (WGS) entry which is preliminary data.</text>
</comment>
<accession>K1S577</accession>
<keyword evidence="3" id="KW-0804">Transcription</keyword>
<dbReference type="InterPro" id="IPR010982">
    <property type="entry name" value="Lambda_DNA-bd_dom_sf"/>
</dbReference>
<dbReference type="GO" id="GO:0000976">
    <property type="term" value="F:transcription cis-regulatory region binding"/>
    <property type="evidence" value="ECO:0007669"/>
    <property type="project" value="TreeGrafter"/>
</dbReference>
<dbReference type="InterPro" id="IPR000843">
    <property type="entry name" value="HTH_LacI"/>
</dbReference>
<evidence type="ECO:0000256" key="2">
    <source>
        <dbReference type="ARBA" id="ARBA00023125"/>
    </source>
</evidence>
<dbReference type="SMART" id="SM00354">
    <property type="entry name" value="HTH_LACI"/>
    <property type="match status" value="1"/>
</dbReference>
<dbReference type="CDD" id="cd01392">
    <property type="entry name" value="HTH_LacI"/>
    <property type="match status" value="1"/>
</dbReference>
<dbReference type="PANTHER" id="PTHR30146">
    <property type="entry name" value="LACI-RELATED TRANSCRIPTIONAL REPRESSOR"/>
    <property type="match status" value="1"/>
</dbReference>
<dbReference type="Gene3D" id="3.40.50.2300">
    <property type="match status" value="2"/>
</dbReference>
<evidence type="ECO:0000313" key="5">
    <source>
        <dbReference type="EMBL" id="EKC50609.1"/>
    </source>
</evidence>
<evidence type="ECO:0000259" key="4">
    <source>
        <dbReference type="PROSITE" id="PS50932"/>
    </source>
</evidence>
<proteinExistence type="predicted"/>
<dbReference type="InterPro" id="IPR001761">
    <property type="entry name" value="Peripla_BP/Lac1_sug-bd_dom"/>
</dbReference>
<dbReference type="SUPFAM" id="SSF47413">
    <property type="entry name" value="lambda repressor-like DNA-binding domains"/>
    <property type="match status" value="1"/>
</dbReference>
<dbReference type="CDD" id="cd06267">
    <property type="entry name" value="PBP1_LacI_sugar_binding-like"/>
    <property type="match status" value="1"/>
</dbReference>
<dbReference type="Pfam" id="PF00532">
    <property type="entry name" value="Peripla_BP_1"/>
    <property type="match status" value="1"/>
</dbReference>
<reference evidence="5" key="1">
    <citation type="journal article" date="2013" name="Environ. Microbiol.">
        <title>Microbiota from the distal guts of lean and obese adolescents exhibit partial functional redundancy besides clear differences in community structure.</title>
        <authorList>
            <person name="Ferrer M."/>
            <person name="Ruiz A."/>
            <person name="Lanza F."/>
            <person name="Haange S.B."/>
            <person name="Oberbach A."/>
            <person name="Till H."/>
            <person name="Bargiela R."/>
            <person name="Campoy C."/>
            <person name="Segura M.T."/>
            <person name="Richter M."/>
            <person name="von Bergen M."/>
            <person name="Seifert J."/>
            <person name="Suarez A."/>
        </authorList>
    </citation>
    <scope>NUCLEOTIDE SEQUENCE</scope>
</reference>
<dbReference type="AlphaFoldDB" id="K1S577"/>
<organism evidence="5">
    <name type="scientific">human gut metagenome</name>
    <dbReference type="NCBI Taxonomy" id="408170"/>
    <lineage>
        <taxon>unclassified sequences</taxon>
        <taxon>metagenomes</taxon>
        <taxon>organismal metagenomes</taxon>
    </lineage>
</organism>
<keyword evidence="1" id="KW-0805">Transcription regulation</keyword>
<dbReference type="GO" id="GO:0003700">
    <property type="term" value="F:DNA-binding transcription factor activity"/>
    <property type="evidence" value="ECO:0007669"/>
    <property type="project" value="TreeGrafter"/>
</dbReference>
<gene>
    <name evidence="5" type="ORF">OBE_14048</name>
</gene>
<keyword evidence="2" id="KW-0238">DNA-binding</keyword>
<feature type="non-terminal residue" evidence="5">
    <location>
        <position position="237"/>
    </location>
</feature>
<dbReference type="Pfam" id="PF00356">
    <property type="entry name" value="LacI"/>
    <property type="match status" value="1"/>
</dbReference>
<dbReference type="PROSITE" id="PS50932">
    <property type="entry name" value="HTH_LACI_2"/>
    <property type="match status" value="1"/>
</dbReference>
<evidence type="ECO:0000256" key="1">
    <source>
        <dbReference type="ARBA" id="ARBA00023015"/>
    </source>
</evidence>
<sequence length="237" mass="26553">MVSIKTIAEECGVSIATVSKALNNHSDVSSATKKLVCDTAKRLGYFPNSQARALKTNKTYNVGVLLQDKAHSGLTHSYFSAVLDSFRVEVEKNGYDITFICGKIGGSVMSYYEHCMYRSVDGVLAACVDFYDNEITELFKSSLPLVTIDYRSDAVCSVSSDNVTGIRKIVEYAYSCGHRKIAYIYGESSQVTTIRLNSYLDTMKRLGMQVQPDYLRQGKYHDAEYIYKLTSDMLKLY</sequence>